<dbReference type="RefSeq" id="WP_060590448.1">
    <property type="nucleotide sequence ID" value="NZ_CP031418.1"/>
</dbReference>
<dbReference type="InterPro" id="IPR029068">
    <property type="entry name" value="Glyas_Bleomycin-R_OHBP_Dase"/>
</dbReference>
<organism evidence="2 3">
    <name type="scientific">Nocardia farcinica</name>
    <dbReference type="NCBI Taxonomy" id="37329"/>
    <lineage>
        <taxon>Bacteria</taxon>
        <taxon>Bacillati</taxon>
        <taxon>Actinomycetota</taxon>
        <taxon>Actinomycetes</taxon>
        <taxon>Mycobacteriales</taxon>
        <taxon>Nocardiaceae</taxon>
        <taxon>Nocardia</taxon>
    </lineage>
</organism>
<dbReference type="PROSITE" id="PS51819">
    <property type="entry name" value="VOC"/>
    <property type="match status" value="1"/>
</dbReference>
<reference evidence="3" key="1">
    <citation type="submission" date="2015-03" db="EMBL/GenBank/DDBJ databases">
        <authorList>
            <consortium name="Pathogen Informatics"/>
        </authorList>
    </citation>
    <scope>NUCLEOTIDE SEQUENCE [LARGE SCALE GENOMIC DNA]</scope>
    <source>
        <strain evidence="3">NCTC11134</strain>
    </source>
</reference>
<proteinExistence type="predicted"/>
<evidence type="ECO:0000259" key="1">
    <source>
        <dbReference type="PROSITE" id="PS51819"/>
    </source>
</evidence>
<protein>
    <recommendedName>
        <fullName evidence="1">VOC domain-containing protein</fullName>
    </recommendedName>
</protein>
<evidence type="ECO:0000313" key="3">
    <source>
        <dbReference type="Proteomes" id="UP000057820"/>
    </source>
</evidence>
<gene>
    <name evidence="2" type="ORF">ERS450000_00695</name>
</gene>
<dbReference type="SUPFAM" id="SSF54593">
    <property type="entry name" value="Glyoxalase/Bleomycin resistance protein/Dihydroxybiphenyl dioxygenase"/>
    <property type="match status" value="1"/>
</dbReference>
<name>A0A0H5NWT3_NOCFR</name>
<accession>A0A0H5NWT3</accession>
<feature type="domain" description="VOC" evidence="1">
    <location>
        <begin position="9"/>
        <end position="139"/>
    </location>
</feature>
<dbReference type="InterPro" id="IPR037523">
    <property type="entry name" value="VOC_core"/>
</dbReference>
<evidence type="ECO:0000313" key="2">
    <source>
        <dbReference type="EMBL" id="CRY74476.1"/>
    </source>
</evidence>
<dbReference type="Gene3D" id="3.10.180.10">
    <property type="entry name" value="2,3-Dihydroxybiphenyl 1,2-Dioxygenase, domain 1"/>
    <property type="match status" value="1"/>
</dbReference>
<dbReference type="KEGG" id="nfr:ERS450000_00695"/>
<sequence length="163" mass="17475">MPALYDLAELHHVGIVADDVEAAAAALNRLYDLDVTVFAESEFTCRIDGVLQRTVQRMGLSAGPPHVELLRTVPGSPIWQPSPTGIHHLGFVADDVAVVSAELARRGARLWMAGGDGGVAPGACYHRDPLGQIVEVLSRATADRLAARYDEHRRHCPGRPGVA</sequence>
<dbReference type="Proteomes" id="UP000057820">
    <property type="component" value="Chromosome 1"/>
</dbReference>
<dbReference type="Pfam" id="PF13669">
    <property type="entry name" value="Glyoxalase_4"/>
    <property type="match status" value="1"/>
</dbReference>
<dbReference type="AlphaFoldDB" id="A0A0H5NWT3"/>
<dbReference type="EMBL" id="LN868938">
    <property type="protein sequence ID" value="CRY74476.1"/>
    <property type="molecule type" value="Genomic_DNA"/>
</dbReference>